<organism evidence="3 4">
    <name type="scientific">Terribacillus saccharophilus</name>
    <dbReference type="NCBI Taxonomy" id="361277"/>
    <lineage>
        <taxon>Bacteria</taxon>
        <taxon>Bacillati</taxon>
        <taxon>Bacillota</taxon>
        <taxon>Bacilli</taxon>
        <taxon>Bacillales</taxon>
        <taxon>Bacillaceae</taxon>
        <taxon>Terribacillus</taxon>
    </lineage>
</organism>
<dbReference type="Gene3D" id="3.30.70.930">
    <property type="match status" value="2"/>
</dbReference>
<evidence type="ECO:0000313" key="3">
    <source>
        <dbReference type="EMBL" id="AIF66185.1"/>
    </source>
</evidence>
<dbReference type="SUPFAM" id="SSF89957">
    <property type="entry name" value="MTH1187/YkoF-like"/>
    <property type="match status" value="1"/>
</dbReference>
<dbReference type="EMBL" id="CP008876">
    <property type="protein sequence ID" value="AIF66185.1"/>
    <property type="molecule type" value="Genomic_DNA"/>
</dbReference>
<accession>A0A075LHQ2</accession>
<proteinExistence type="predicted"/>
<reference evidence="3 4" key="1">
    <citation type="submission" date="2014-07" db="EMBL/GenBank/DDBJ databases">
        <title>Complete genome sequence of a moderately halophilic bacterium Terribacillus aidingensis MP602, isolated from Cryptomeria fortunei in Tianmu mountain in China.</title>
        <authorList>
            <person name="Wang Y."/>
            <person name="Lu P."/>
            <person name="Zhang L."/>
        </authorList>
    </citation>
    <scope>NUCLEOTIDE SEQUENCE [LARGE SCALE GENOMIC DNA]</scope>
    <source>
        <strain evidence="3 4">MP602</strain>
    </source>
</reference>
<dbReference type="OrthoDB" id="7767286at2"/>
<feature type="domain" description="Thiamin/hydroxymethyl pyrimidine-binding YkoF putative" evidence="2">
    <location>
        <begin position="117"/>
        <end position="196"/>
    </location>
</feature>
<gene>
    <name evidence="3" type="ORF">GZ22_05825</name>
</gene>
<sequence length="202" mass="22027">METQNYCGTSRIAGCSFSVYPMADRFKEIILEALKTVDTSKVWIETDDVTTLVRGRIPHVFDVTSAIFIAAAKDGDHVVFNGTYSIGCPGDSTGDVYMAEDETKLNISNVKNIKLETASKFSLYPLGGGNYMDTIYSQIENMRSRGITVSKSHYSTRLDGNAFDVFDGLEHVFTETEASGSSHTVMTVTMSANSPSAKGVIK</sequence>
<protein>
    <submittedName>
        <fullName evidence="3">Thiamine-binding protein</fullName>
    </submittedName>
</protein>
<dbReference type="GeneID" id="34221459"/>
<dbReference type="Pfam" id="PF07615">
    <property type="entry name" value="Ykof"/>
    <property type="match status" value="2"/>
</dbReference>
<dbReference type="AlphaFoldDB" id="A0A075LHQ2"/>
<dbReference type="KEGG" id="tap:GZ22_05825"/>
<dbReference type="InterPro" id="IPR015835">
    <property type="entry name" value="HMP/thiamine-bd"/>
</dbReference>
<evidence type="ECO:0000259" key="2">
    <source>
        <dbReference type="Pfam" id="PF07615"/>
    </source>
</evidence>
<name>A0A075LHQ2_9BACI</name>
<dbReference type="InterPro" id="IPR011522">
    <property type="entry name" value="Thiamin/HMP-bd_put_YkoF"/>
</dbReference>
<dbReference type="HOGENOM" id="CLU_083008_1_0_9"/>
<dbReference type="PIRSF" id="PIRSF021331">
    <property type="entry name" value="YkoF"/>
    <property type="match status" value="1"/>
</dbReference>
<dbReference type="InterPro" id="IPR029756">
    <property type="entry name" value="MTH1187/YkoF-like"/>
</dbReference>
<dbReference type="GO" id="GO:0030975">
    <property type="term" value="F:thiamine binding"/>
    <property type="evidence" value="ECO:0007669"/>
    <property type="project" value="InterPro"/>
</dbReference>
<feature type="binding site" evidence="1">
    <location>
        <position position="51"/>
    </location>
    <ligand>
        <name>thiamine</name>
        <dbReference type="ChEBI" id="CHEBI:18385"/>
    </ligand>
</feature>
<evidence type="ECO:0000313" key="4">
    <source>
        <dbReference type="Proteomes" id="UP000027980"/>
    </source>
</evidence>
<feature type="domain" description="Thiamin/hydroxymethyl pyrimidine-binding YkoF putative" evidence="2">
    <location>
        <begin position="12"/>
        <end position="91"/>
    </location>
</feature>
<feature type="binding site" evidence="1">
    <location>
        <position position="19"/>
    </location>
    <ligand>
        <name>thiamine</name>
        <dbReference type="ChEBI" id="CHEBI:18385"/>
    </ligand>
</feature>
<dbReference type="RefSeq" id="WP_038559668.1">
    <property type="nucleotide sequence ID" value="NZ_CP008876.1"/>
</dbReference>
<evidence type="ECO:0000256" key="1">
    <source>
        <dbReference type="PIRSR" id="PIRSR021331-1"/>
    </source>
</evidence>
<dbReference type="Proteomes" id="UP000027980">
    <property type="component" value="Chromosome"/>
</dbReference>